<keyword evidence="1" id="KW-1133">Transmembrane helix</keyword>
<keyword evidence="1" id="KW-0812">Transmembrane</keyword>
<dbReference type="EMBL" id="JBHTJG010000006">
    <property type="protein sequence ID" value="MFD0947364.1"/>
    <property type="molecule type" value="Genomic_DNA"/>
</dbReference>
<feature type="transmembrane region" description="Helical" evidence="1">
    <location>
        <begin position="119"/>
        <end position="141"/>
    </location>
</feature>
<feature type="transmembrane region" description="Helical" evidence="1">
    <location>
        <begin position="29"/>
        <end position="46"/>
    </location>
</feature>
<feature type="transmembrane region" description="Helical" evidence="1">
    <location>
        <begin position="153"/>
        <end position="172"/>
    </location>
</feature>
<reference evidence="3" key="1">
    <citation type="journal article" date="2019" name="Int. J. Syst. Evol. Microbiol.">
        <title>The Global Catalogue of Microorganisms (GCM) 10K type strain sequencing project: providing services to taxonomists for standard genome sequencing and annotation.</title>
        <authorList>
            <consortium name="The Broad Institute Genomics Platform"/>
            <consortium name="The Broad Institute Genome Sequencing Center for Infectious Disease"/>
            <person name="Wu L."/>
            <person name="Ma J."/>
        </authorList>
    </citation>
    <scope>NUCLEOTIDE SEQUENCE [LARGE SCALE GENOMIC DNA]</scope>
    <source>
        <strain evidence="3">CCUG 62982</strain>
    </source>
</reference>
<gene>
    <name evidence="2" type="ORF">ACFQ1E_13525</name>
</gene>
<dbReference type="RefSeq" id="WP_264944860.1">
    <property type="nucleotide sequence ID" value="NZ_JAPDRA010000006.1"/>
</dbReference>
<evidence type="ECO:0000256" key="1">
    <source>
        <dbReference type="SAM" id="Phobius"/>
    </source>
</evidence>
<evidence type="ECO:0000313" key="3">
    <source>
        <dbReference type="Proteomes" id="UP001596977"/>
    </source>
</evidence>
<feature type="transmembrane region" description="Helical" evidence="1">
    <location>
        <begin position="90"/>
        <end position="107"/>
    </location>
</feature>
<accession>A0ABW3HDF3</accession>
<protein>
    <submittedName>
        <fullName evidence="2">Uncharacterized protein</fullName>
    </submittedName>
</protein>
<name>A0ABW3HDF3_9SPHN</name>
<keyword evidence="1" id="KW-0472">Membrane</keyword>
<dbReference type="Proteomes" id="UP001596977">
    <property type="component" value="Unassembled WGS sequence"/>
</dbReference>
<comment type="caution">
    <text evidence="2">The sequence shown here is derived from an EMBL/GenBank/DDBJ whole genome shotgun (WGS) entry which is preliminary data.</text>
</comment>
<feature type="transmembrane region" description="Helical" evidence="1">
    <location>
        <begin position="7"/>
        <end position="23"/>
    </location>
</feature>
<organism evidence="2 3">
    <name type="scientific">Sphingomonas canadensis</name>
    <dbReference type="NCBI Taxonomy" id="1219257"/>
    <lineage>
        <taxon>Bacteria</taxon>
        <taxon>Pseudomonadati</taxon>
        <taxon>Pseudomonadota</taxon>
        <taxon>Alphaproteobacteria</taxon>
        <taxon>Sphingomonadales</taxon>
        <taxon>Sphingomonadaceae</taxon>
        <taxon>Sphingomonas</taxon>
    </lineage>
</organism>
<keyword evidence="3" id="KW-1185">Reference proteome</keyword>
<proteinExistence type="predicted"/>
<evidence type="ECO:0000313" key="2">
    <source>
        <dbReference type="EMBL" id="MFD0947364.1"/>
    </source>
</evidence>
<sequence>MGKGIKLVLAAIVCAGGAAFLLLSFDSFLFFGLPMIAGVAVAFWNSARRADWRTVDQVTDVLRIYFGGHLLWSCIRYWSTDMQPVIHHPLGGPFVASLVAIGAFPFIKTLEGVVGIALLGNRFVPLALVLEVPTSMTIFYLNTFVTARPSGLATGPTELGVNVVLLLLYFGYYRPFLVASARAAPPLNGTGGFQGAQGAPGAAL</sequence>